<dbReference type="RefSeq" id="WP_106928622.1">
    <property type="nucleotide sequence ID" value="NZ_PYFT01000001.1"/>
</dbReference>
<accession>A0A2T2YDX8</accession>
<protein>
    <submittedName>
        <fullName evidence="3">Fe-S metabolism protein SufE</fullName>
    </submittedName>
</protein>
<dbReference type="Proteomes" id="UP000240357">
    <property type="component" value="Unassembled WGS sequence"/>
</dbReference>
<proteinExistence type="inferred from homology"/>
<dbReference type="Gene3D" id="3.90.1010.10">
    <property type="match status" value="1"/>
</dbReference>
<name>A0A2T2YDX8_9BACT</name>
<dbReference type="SUPFAM" id="SSF82649">
    <property type="entry name" value="SufE/NifU"/>
    <property type="match status" value="1"/>
</dbReference>
<reference evidence="3 4" key="1">
    <citation type="submission" date="2018-03" db="EMBL/GenBank/DDBJ databases">
        <title>Adhaeribacter sp. HMF7605 Genome sequencing and assembly.</title>
        <authorList>
            <person name="Kang H."/>
            <person name="Kang J."/>
            <person name="Cha I."/>
            <person name="Kim H."/>
            <person name="Joh K."/>
        </authorList>
    </citation>
    <scope>NUCLEOTIDE SEQUENCE [LARGE SCALE GENOMIC DNA]</scope>
    <source>
        <strain evidence="3 4">HMF7605</strain>
    </source>
</reference>
<sequence length="143" mass="16433">MTIEERQDQIIEDFELFDDWMDKYEYIIQLGKDLPLIDEKYKTDENLIKGCQSKVWLHADYENGKLIFTADSDAIITKGLVSMVVQVLSGHTPQEIAEANIYFINEIGLQNHLSPTRSNGLLSMLKQIKLYALAYQTQAFNPS</sequence>
<dbReference type="PANTHER" id="PTHR43597:SF5">
    <property type="entry name" value="SUFE-LIKE PROTEIN 2, CHLOROPLASTIC"/>
    <property type="match status" value="1"/>
</dbReference>
<feature type="domain" description="Fe-S metabolism associated" evidence="2">
    <location>
        <begin position="11"/>
        <end position="129"/>
    </location>
</feature>
<evidence type="ECO:0000313" key="4">
    <source>
        <dbReference type="Proteomes" id="UP000240357"/>
    </source>
</evidence>
<dbReference type="InterPro" id="IPR003808">
    <property type="entry name" value="Fe-S_metab-assoc_dom"/>
</dbReference>
<comment type="caution">
    <text evidence="3">The sequence shown here is derived from an EMBL/GenBank/DDBJ whole genome shotgun (WGS) entry which is preliminary data.</text>
</comment>
<dbReference type="PANTHER" id="PTHR43597">
    <property type="entry name" value="SULFUR ACCEPTOR PROTEIN CSDE"/>
    <property type="match status" value="1"/>
</dbReference>
<keyword evidence="4" id="KW-1185">Reference proteome</keyword>
<dbReference type="OrthoDB" id="9799320at2"/>
<comment type="similarity">
    <text evidence="1">Belongs to the SufE family.</text>
</comment>
<gene>
    <name evidence="3" type="ORF">AHMF7605_09360</name>
</gene>
<organism evidence="3 4">
    <name type="scientific">Adhaeribacter arboris</name>
    <dbReference type="NCBI Taxonomy" id="2072846"/>
    <lineage>
        <taxon>Bacteria</taxon>
        <taxon>Pseudomonadati</taxon>
        <taxon>Bacteroidota</taxon>
        <taxon>Cytophagia</taxon>
        <taxon>Cytophagales</taxon>
        <taxon>Hymenobacteraceae</taxon>
        <taxon>Adhaeribacter</taxon>
    </lineage>
</organism>
<evidence type="ECO:0000259" key="2">
    <source>
        <dbReference type="Pfam" id="PF02657"/>
    </source>
</evidence>
<evidence type="ECO:0000313" key="3">
    <source>
        <dbReference type="EMBL" id="PSR53717.1"/>
    </source>
</evidence>
<evidence type="ECO:0000256" key="1">
    <source>
        <dbReference type="ARBA" id="ARBA00010282"/>
    </source>
</evidence>
<dbReference type="EMBL" id="PYFT01000001">
    <property type="protein sequence ID" value="PSR53717.1"/>
    <property type="molecule type" value="Genomic_DNA"/>
</dbReference>
<dbReference type="Pfam" id="PF02657">
    <property type="entry name" value="SufE"/>
    <property type="match status" value="1"/>
</dbReference>
<dbReference type="AlphaFoldDB" id="A0A2T2YDX8"/>